<feature type="compositionally biased region" description="Low complexity" evidence="1">
    <location>
        <begin position="181"/>
        <end position="192"/>
    </location>
</feature>
<evidence type="ECO:0000313" key="2">
    <source>
        <dbReference type="EMBL" id="CAB9500025.1"/>
    </source>
</evidence>
<name>A0A9N8DDX8_9STRA</name>
<feature type="region of interest" description="Disordered" evidence="1">
    <location>
        <begin position="287"/>
        <end position="354"/>
    </location>
</feature>
<dbReference type="Proteomes" id="UP001153069">
    <property type="component" value="Unassembled WGS sequence"/>
</dbReference>
<accession>A0A9N8DDX8</accession>
<reference evidence="2" key="1">
    <citation type="submission" date="2020-06" db="EMBL/GenBank/DDBJ databases">
        <authorList>
            <consortium name="Plant Systems Biology data submission"/>
        </authorList>
    </citation>
    <scope>NUCLEOTIDE SEQUENCE</scope>
    <source>
        <strain evidence="2">D6</strain>
    </source>
</reference>
<protein>
    <submittedName>
        <fullName evidence="2">Uncharacterized protein</fullName>
    </submittedName>
</protein>
<feature type="region of interest" description="Disordered" evidence="1">
    <location>
        <begin position="1"/>
        <end position="200"/>
    </location>
</feature>
<feature type="compositionally biased region" description="Polar residues" evidence="1">
    <location>
        <begin position="159"/>
        <end position="173"/>
    </location>
</feature>
<gene>
    <name evidence="2" type="ORF">SEMRO_74_G040680.1</name>
</gene>
<dbReference type="EMBL" id="CAICTM010000073">
    <property type="protein sequence ID" value="CAB9500025.1"/>
    <property type="molecule type" value="Genomic_DNA"/>
</dbReference>
<feature type="compositionally biased region" description="Low complexity" evidence="1">
    <location>
        <begin position="214"/>
        <end position="231"/>
    </location>
</feature>
<feature type="compositionally biased region" description="Polar residues" evidence="1">
    <location>
        <begin position="122"/>
        <end position="144"/>
    </location>
</feature>
<feature type="compositionally biased region" description="Basic residues" evidence="1">
    <location>
        <begin position="342"/>
        <end position="351"/>
    </location>
</feature>
<sequence>MAAYSNYQVPPQYGQPPPQPFGQPPPPQQQQYGQQQYGQQPQYDQQPQYGMQMQSNMQHGSAPRRGSIQRSMSFDPSQSPFGNQSTAVVSFDPYASATPSQGGGGGDPFAPAGSVQAPPPGQSFQSASPYASATYGNTSSSMSVASGPGGVAPYGIPPSYSNEAMTTSPQGQSHFGGDLFASAPPASTSPTTHQGFQNPNASVVSDITMFSSAPPAFAASAPPATSTALAPAPGPKVKTTSSALAKARKGEFNEGDVDPALAAEQAKILEKIQARNKMKQLRQNAGMVPYNNQSQGMVPYNGGGGTDRRAPPRTRSMPNPNSRGQQNSIAHGGKAVLDPKKDKRKQTRKMKTAAGTVGGAVIGGLVAGPVGVVLGAGGGAAISNKAAKSRDKRKQQEFEQKNFQKAASQSTAAKGDGAFA</sequence>
<dbReference type="AlphaFoldDB" id="A0A9N8DDX8"/>
<feature type="compositionally biased region" description="Low complexity" evidence="1">
    <location>
        <begin position="29"/>
        <end position="54"/>
    </location>
</feature>
<feature type="compositionally biased region" description="Polar residues" evidence="1">
    <location>
        <begin position="316"/>
        <end position="329"/>
    </location>
</feature>
<comment type="caution">
    <text evidence="2">The sequence shown here is derived from an EMBL/GenBank/DDBJ whole genome shotgun (WGS) entry which is preliminary data.</text>
</comment>
<feature type="region of interest" description="Disordered" evidence="1">
    <location>
        <begin position="382"/>
        <end position="420"/>
    </location>
</feature>
<organism evidence="2 3">
    <name type="scientific">Seminavis robusta</name>
    <dbReference type="NCBI Taxonomy" id="568900"/>
    <lineage>
        <taxon>Eukaryota</taxon>
        <taxon>Sar</taxon>
        <taxon>Stramenopiles</taxon>
        <taxon>Ochrophyta</taxon>
        <taxon>Bacillariophyta</taxon>
        <taxon>Bacillariophyceae</taxon>
        <taxon>Bacillariophycidae</taxon>
        <taxon>Naviculales</taxon>
        <taxon>Naviculaceae</taxon>
        <taxon>Seminavis</taxon>
    </lineage>
</organism>
<evidence type="ECO:0000256" key="1">
    <source>
        <dbReference type="SAM" id="MobiDB-lite"/>
    </source>
</evidence>
<evidence type="ECO:0000313" key="3">
    <source>
        <dbReference type="Proteomes" id="UP001153069"/>
    </source>
</evidence>
<feature type="compositionally biased region" description="Polar residues" evidence="1">
    <location>
        <begin position="68"/>
        <end position="88"/>
    </location>
</feature>
<feature type="compositionally biased region" description="Pro residues" evidence="1">
    <location>
        <begin position="13"/>
        <end position="28"/>
    </location>
</feature>
<keyword evidence="3" id="KW-1185">Reference proteome</keyword>
<feature type="region of interest" description="Disordered" evidence="1">
    <location>
        <begin position="214"/>
        <end position="244"/>
    </location>
</feature>
<proteinExistence type="predicted"/>